<sequence length="437" mass="44717">MTMRRLSLATASLTAMAVVVPWGGAGAQITTVPSLTATVGGSYSTNPFLGEEKRGAGSTQVDIRPSLELIDGVNQATITGNYNRSDYFSRYGSNDGYGVGVNAGTQLNPRASLGLSASYDSSILGNNGGFNIPNVSTVTTPTTGVTGGTTVTTPVATAPILTTPAVIGPDLTGVNGDVGLIGLRQRRNQLSAQLNGSYALSTRSSANLGIFGSRTTYPGGNVLPGGDAFVSNNKSYGANFGYSRTLSEISSGGFQIAASKVDYSRGLSSQIYTPRLTYSRTLSEIWSITAAIGAGIVKDSLNGTSTSVSLEGSVCRQGERGSGCLSVSRVPGATGLGGVTVQNQVSLTYSQRLSEVLNIGVNGSYNHTNNGIVSTGTSLLNAGSQDLFSSDVSLSRALGRRLSAVGSVGYRYVNGVYASGSDLSARLGLSVAIGGRE</sequence>
<keyword evidence="1" id="KW-0732">Signal</keyword>
<evidence type="ECO:0000256" key="1">
    <source>
        <dbReference type="SAM" id="SignalP"/>
    </source>
</evidence>
<comment type="caution">
    <text evidence="2">The sequence shown here is derived from an EMBL/GenBank/DDBJ whole genome shotgun (WGS) entry which is preliminary data.</text>
</comment>
<reference evidence="3" key="1">
    <citation type="submission" date="2020-12" db="EMBL/GenBank/DDBJ databases">
        <title>Hymenobacter sp.</title>
        <authorList>
            <person name="Kim M.K."/>
        </authorList>
    </citation>
    <scope>NUCLEOTIDE SEQUENCE [LARGE SCALE GENOMIC DNA]</scope>
    <source>
        <strain evidence="3">BT553</strain>
    </source>
</reference>
<proteinExistence type="predicted"/>
<dbReference type="EMBL" id="JAELXS010000001">
    <property type="protein sequence ID" value="MBJ6120492.1"/>
    <property type="molecule type" value="Genomic_DNA"/>
</dbReference>
<feature type="signal peptide" evidence="1">
    <location>
        <begin position="1"/>
        <end position="27"/>
    </location>
</feature>
<feature type="chain" id="PRO_5046423856" evidence="1">
    <location>
        <begin position="28"/>
        <end position="437"/>
    </location>
</feature>
<evidence type="ECO:0000313" key="2">
    <source>
        <dbReference type="EMBL" id="MBJ6120492.1"/>
    </source>
</evidence>
<organism evidence="2 3">
    <name type="scientific">Sphingomonas mollis</name>
    <dbReference type="NCBI Taxonomy" id="2795726"/>
    <lineage>
        <taxon>Bacteria</taxon>
        <taxon>Pseudomonadati</taxon>
        <taxon>Pseudomonadota</taxon>
        <taxon>Alphaproteobacteria</taxon>
        <taxon>Sphingomonadales</taxon>
        <taxon>Sphingomonadaceae</taxon>
        <taxon>Sphingomonas</taxon>
    </lineage>
</organism>
<name>A0ABS0XKC7_9SPHN</name>
<accession>A0ABS0XKC7</accession>
<gene>
    <name evidence="2" type="ORF">JAO74_01670</name>
</gene>
<keyword evidence="3" id="KW-1185">Reference proteome</keyword>
<evidence type="ECO:0000313" key="3">
    <source>
        <dbReference type="Proteomes" id="UP000640426"/>
    </source>
</evidence>
<dbReference type="Proteomes" id="UP000640426">
    <property type="component" value="Unassembled WGS sequence"/>
</dbReference>
<protein>
    <submittedName>
        <fullName evidence="2">Uncharacterized protein</fullName>
    </submittedName>
</protein>
<dbReference type="SUPFAM" id="SSF56935">
    <property type="entry name" value="Porins"/>
    <property type="match status" value="1"/>
</dbReference>